<keyword evidence="3" id="KW-1185">Reference proteome</keyword>
<evidence type="ECO:0000313" key="3">
    <source>
        <dbReference type="Proteomes" id="UP000011513"/>
    </source>
</evidence>
<protein>
    <recommendedName>
        <fullName evidence="4">Conditioned medium-induced protein 4</fullName>
    </recommendedName>
</protein>
<evidence type="ECO:0008006" key="4">
    <source>
        <dbReference type="Google" id="ProtNLM"/>
    </source>
</evidence>
<dbReference type="EMBL" id="AOIV01000025">
    <property type="protein sequence ID" value="ELZ30391.1"/>
    <property type="molecule type" value="Genomic_DNA"/>
</dbReference>
<name>M0D4D9_HALPD</name>
<gene>
    <name evidence="2" type="ORF">C474_11281</name>
</gene>
<organism evidence="2 3">
    <name type="scientific">Halogeometricum pallidum JCM 14848</name>
    <dbReference type="NCBI Taxonomy" id="1227487"/>
    <lineage>
        <taxon>Archaea</taxon>
        <taxon>Methanobacteriati</taxon>
        <taxon>Methanobacteriota</taxon>
        <taxon>Stenosarchaea group</taxon>
        <taxon>Halobacteria</taxon>
        <taxon>Halobacteriales</taxon>
        <taxon>Haloferacaceae</taxon>
        <taxon>Halogeometricum</taxon>
    </lineage>
</organism>
<comment type="caution">
    <text evidence="2">The sequence shown here is derived from an EMBL/GenBank/DDBJ whole genome shotgun (WGS) entry which is preliminary data.</text>
</comment>
<feature type="region of interest" description="Disordered" evidence="1">
    <location>
        <begin position="1"/>
        <end position="42"/>
    </location>
</feature>
<feature type="region of interest" description="Disordered" evidence="1">
    <location>
        <begin position="184"/>
        <end position="203"/>
    </location>
</feature>
<accession>M0D4D9</accession>
<feature type="compositionally biased region" description="Basic and acidic residues" evidence="1">
    <location>
        <begin position="1"/>
        <end position="12"/>
    </location>
</feature>
<feature type="compositionally biased region" description="Basic and acidic residues" evidence="1">
    <location>
        <begin position="184"/>
        <end position="194"/>
    </location>
</feature>
<dbReference type="Proteomes" id="UP000011513">
    <property type="component" value="Unassembled WGS sequence"/>
</dbReference>
<dbReference type="PATRIC" id="fig|1227487.5.peg.2277"/>
<dbReference type="InParanoid" id="M0D4D9"/>
<evidence type="ECO:0000256" key="1">
    <source>
        <dbReference type="SAM" id="MobiDB-lite"/>
    </source>
</evidence>
<dbReference type="eggNOG" id="arCOG04725">
    <property type="taxonomic scope" value="Archaea"/>
</dbReference>
<dbReference type="OrthoDB" id="146450at2157"/>
<dbReference type="AlphaFoldDB" id="M0D4D9"/>
<evidence type="ECO:0000313" key="2">
    <source>
        <dbReference type="EMBL" id="ELZ30391.1"/>
    </source>
</evidence>
<sequence>MDEKTAELRDIFVETTGSESVTERQEESPGSLTDAPDDEERNRRVAELVAAMRERYEFESDLSNEDLRRVVRGFFDGDTDAELAAVLEADADEEDVFVARTDLHLLRESDADASFPVDELRSLLADGADDEACAAALDTDAETAARHRRVVEARREATRANDRFRADFEELLTDSNLSARLAEDARRDGLRDATEDIETDVSL</sequence>
<proteinExistence type="predicted"/>
<reference evidence="2 3" key="1">
    <citation type="journal article" date="2014" name="PLoS Genet.">
        <title>Phylogenetically driven sequencing of extremely halophilic archaea reveals strategies for static and dynamic osmo-response.</title>
        <authorList>
            <person name="Becker E.A."/>
            <person name="Seitzer P.M."/>
            <person name="Tritt A."/>
            <person name="Larsen D."/>
            <person name="Krusor M."/>
            <person name="Yao A.I."/>
            <person name="Wu D."/>
            <person name="Madern D."/>
            <person name="Eisen J.A."/>
            <person name="Darling A.E."/>
            <person name="Facciotti M.T."/>
        </authorList>
    </citation>
    <scope>NUCLEOTIDE SEQUENCE [LARGE SCALE GENOMIC DNA]</scope>
    <source>
        <strain evidence="2 3">JCM 14848</strain>
    </source>
</reference>
<dbReference type="RefSeq" id="WP_008386791.1">
    <property type="nucleotide sequence ID" value="NZ_AOIV01000025.1"/>
</dbReference>